<evidence type="ECO:0000313" key="8">
    <source>
        <dbReference type="EMBL" id="KAF1982042.1"/>
    </source>
</evidence>
<evidence type="ECO:0000256" key="5">
    <source>
        <dbReference type="ARBA" id="ARBA00023136"/>
    </source>
</evidence>
<feature type="transmembrane region" description="Helical" evidence="6">
    <location>
        <begin position="59"/>
        <end position="80"/>
    </location>
</feature>
<feature type="transmembrane region" description="Helical" evidence="6">
    <location>
        <begin position="290"/>
        <end position="307"/>
    </location>
</feature>
<feature type="transmembrane region" description="Helical" evidence="6">
    <location>
        <begin position="343"/>
        <end position="364"/>
    </location>
</feature>
<dbReference type="PANTHER" id="PTHR43791:SF52">
    <property type="entry name" value="TRANSPORTER, PUTATIVE (AFU_ORTHOLOGUE AFUA_1G11820)-RELATED"/>
    <property type="match status" value="1"/>
</dbReference>
<feature type="transmembrane region" description="Helical" evidence="6">
    <location>
        <begin position="21"/>
        <end position="39"/>
    </location>
</feature>
<reference evidence="8" key="1">
    <citation type="journal article" date="2020" name="Stud. Mycol.">
        <title>101 Dothideomycetes genomes: a test case for predicting lifestyles and emergence of pathogens.</title>
        <authorList>
            <person name="Haridas S."/>
            <person name="Albert R."/>
            <person name="Binder M."/>
            <person name="Bloem J."/>
            <person name="Labutti K."/>
            <person name="Salamov A."/>
            <person name="Andreopoulos B."/>
            <person name="Baker S."/>
            <person name="Barry K."/>
            <person name="Bills G."/>
            <person name="Bluhm B."/>
            <person name="Cannon C."/>
            <person name="Castanera R."/>
            <person name="Culley D."/>
            <person name="Daum C."/>
            <person name="Ezra D."/>
            <person name="Gonzalez J."/>
            <person name="Henrissat B."/>
            <person name="Kuo A."/>
            <person name="Liang C."/>
            <person name="Lipzen A."/>
            <person name="Lutzoni F."/>
            <person name="Magnuson J."/>
            <person name="Mondo S."/>
            <person name="Nolan M."/>
            <person name="Ohm R."/>
            <person name="Pangilinan J."/>
            <person name="Park H.-J."/>
            <person name="Ramirez L."/>
            <person name="Alfaro M."/>
            <person name="Sun H."/>
            <person name="Tritt A."/>
            <person name="Yoshinaga Y."/>
            <person name="Zwiers L.-H."/>
            <person name="Turgeon B."/>
            <person name="Goodwin S."/>
            <person name="Spatafora J."/>
            <person name="Crous P."/>
            <person name="Grigoriev I."/>
        </authorList>
    </citation>
    <scope>NUCLEOTIDE SEQUENCE</scope>
    <source>
        <strain evidence="8">CBS 113979</strain>
    </source>
</reference>
<evidence type="ECO:0000256" key="6">
    <source>
        <dbReference type="SAM" id="Phobius"/>
    </source>
</evidence>
<gene>
    <name evidence="8" type="ORF">K402DRAFT_341250</name>
</gene>
<dbReference type="Pfam" id="PF07690">
    <property type="entry name" value="MFS_1"/>
    <property type="match status" value="1"/>
</dbReference>
<evidence type="ECO:0000259" key="7">
    <source>
        <dbReference type="PROSITE" id="PS50850"/>
    </source>
</evidence>
<dbReference type="FunFam" id="1.20.1250.20:FF:000068">
    <property type="entry name" value="MFS general substrate transporter"/>
    <property type="match status" value="1"/>
</dbReference>
<dbReference type="PANTHER" id="PTHR43791">
    <property type="entry name" value="PERMEASE-RELATED"/>
    <property type="match status" value="1"/>
</dbReference>
<dbReference type="AlphaFoldDB" id="A0A6G1GMI5"/>
<dbReference type="FunFam" id="1.20.1250.20:FF:000034">
    <property type="entry name" value="MFS general substrate transporter"/>
    <property type="match status" value="1"/>
</dbReference>
<dbReference type="SUPFAM" id="SSF103473">
    <property type="entry name" value="MFS general substrate transporter"/>
    <property type="match status" value="1"/>
</dbReference>
<keyword evidence="5 6" id="KW-0472">Membrane</keyword>
<evidence type="ECO:0000256" key="2">
    <source>
        <dbReference type="ARBA" id="ARBA00022448"/>
    </source>
</evidence>
<feature type="transmembrane region" description="Helical" evidence="6">
    <location>
        <begin position="376"/>
        <end position="396"/>
    </location>
</feature>
<keyword evidence="2" id="KW-0813">Transport</keyword>
<dbReference type="InterPro" id="IPR036259">
    <property type="entry name" value="MFS_trans_sf"/>
</dbReference>
<dbReference type="InterPro" id="IPR011701">
    <property type="entry name" value="MFS"/>
</dbReference>
<feature type="transmembrane region" description="Helical" evidence="6">
    <location>
        <begin position="180"/>
        <end position="202"/>
    </location>
</feature>
<keyword evidence="3 6" id="KW-0812">Transmembrane</keyword>
<feature type="domain" description="Major facilitator superfamily (MFS) profile" evidence="7">
    <location>
        <begin position="21"/>
        <end position="435"/>
    </location>
</feature>
<dbReference type="Gene3D" id="1.20.1250.20">
    <property type="entry name" value="MFS general substrate transporter like domains"/>
    <property type="match status" value="2"/>
</dbReference>
<comment type="subcellular location">
    <subcellularLocation>
        <location evidence="1">Membrane</location>
        <topology evidence="1">Multi-pass membrane protein</topology>
    </subcellularLocation>
</comment>
<feature type="transmembrane region" description="Helical" evidence="6">
    <location>
        <begin position="112"/>
        <end position="135"/>
    </location>
</feature>
<feature type="transmembrane region" description="Helical" evidence="6">
    <location>
        <begin position="250"/>
        <end position="270"/>
    </location>
</feature>
<protein>
    <submittedName>
        <fullName evidence="8">MFS general substrate transporter</fullName>
    </submittedName>
</protein>
<dbReference type="EMBL" id="ML977189">
    <property type="protein sequence ID" value="KAF1982042.1"/>
    <property type="molecule type" value="Genomic_DNA"/>
</dbReference>
<evidence type="ECO:0000256" key="1">
    <source>
        <dbReference type="ARBA" id="ARBA00004141"/>
    </source>
</evidence>
<organism evidence="8 9">
    <name type="scientific">Aulographum hederae CBS 113979</name>
    <dbReference type="NCBI Taxonomy" id="1176131"/>
    <lineage>
        <taxon>Eukaryota</taxon>
        <taxon>Fungi</taxon>
        <taxon>Dikarya</taxon>
        <taxon>Ascomycota</taxon>
        <taxon>Pezizomycotina</taxon>
        <taxon>Dothideomycetes</taxon>
        <taxon>Pleosporomycetidae</taxon>
        <taxon>Aulographales</taxon>
        <taxon>Aulographaceae</taxon>
    </lineage>
</organism>
<dbReference type="InterPro" id="IPR020846">
    <property type="entry name" value="MFS_dom"/>
</dbReference>
<feature type="transmembrane region" description="Helical" evidence="6">
    <location>
        <begin position="314"/>
        <end position="331"/>
    </location>
</feature>
<name>A0A6G1GMI5_9PEZI</name>
<dbReference type="GO" id="GO:0016020">
    <property type="term" value="C:membrane"/>
    <property type="evidence" value="ECO:0007669"/>
    <property type="project" value="UniProtKB-SubCell"/>
</dbReference>
<sequence length="464" mass="51185">MARERDPLATKKLLWKCDWHLIPVLWVMFLLTFLDRSNIGNAKIQGLPQELNMKGNDYNVALFVFFIPYILFEVPSNWIIKKVEPSTWLSGIMVTFGICTIGQGLVNNLAGLVGLRFCVGFFEAGLFPGCIYLLSMYYKRYELQFRLTLFFSASIVAPAFGGLFAYALAKMDGIAGYSGWRWIFIIEGIATVLIGAISKFLIPSWPERATFLTDSERAHLLARLSSDTGAATMNTLNKRSVRRIVTDGKIYLGTLMYCGVVCTSYGGALFMPSIIKEMGYTSAAAQVRTIPIFMVALVVSLIVAVATDKLRHRYGFTMLGVAIATIGYIILLSQTGLAVGVKYFALFLVASGGFITQTVALGWLANCMSGHYKRSVSSASQVGFGNIGGIIASNIFLDKEAPAYKTGYSVSLGLLLMCGAACTALFVLLVRENRKRERGERDYRLLGEDRDNLGDDHPAWRFAT</sequence>
<evidence type="ECO:0000313" key="9">
    <source>
        <dbReference type="Proteomes" id="UP000800041"/>
    </source>
</evidence>
<feature type="transmembrane region" description="Helical" evidence="6">
    <location>
        <begin position="408"/>
        <end position="430"/>
    </location>
</feature>
<dbReference type="OrthoDB" id="19923at2759"/>
<feature type="transmembrane region" description="Helical" evidence="6">
    <location>
        <begin position="87"/>
        <end position="106"/>
    </location>
</feature>
<accession>A0A6G1GMI5</accession>
<proteinExistence type="predicted"/>
<dbReference type="GO" id="GO:0022857">
    <property type="term" value="F:transmembrane transporter activity"/>
    <property type="evidence" value="ECO:0007669"/>
    <property type="project" value="InterPro"/>
</dbReference>
<evidence type="ECO:0000256" key="3">
    <source>
        <dbReference type="ARBA" id="ARBA00022692"/>
    </source>
</evidence>
<dbReference type="PROSITE" id="PS50850">
    <property type="entry name" value="MFS"/>
    <property type="match status" value="1"/>
</dbReference>
<feature type="transmembrane region" description="Helical" evidence="6">
    <location>
        <begin position="147"/>
        <end position="168"/>
    </location>
</feature>
<keyword evidence="4 6" id="KW-1133">Transmembrane helix</keyword>
<keyword evidence="9" id="KW-1185">Reference proteome</keyword>
<dbReference type="Proteomes" id="UP000800041">
    <property type="component" value="Unassembled WGS sequence"/>
</dbReference>
<evidence type="ECO:0000256" key="4">
    <source>
        <dbReference type="ARBA" id="ARBA00022989"/>
    </source>
</evidence>